<proteinExistence type="predicted"/>
<dbReference type="AlphaFoldDB" id="A0A850GZ66"/>
<keyword evidence="3" id="KW-1185">Reference proteome</keyword>
<dbReference type="Proteomes" id="UP000561438">
    <property type="component" value="Unassembled WGS sequence"/>
</dbReference>
<evidence type="ECO:0000256" key="1">
    <source>
        <dbReference type="SAM" id="Phobius"/>
    </source>
</evidence>
<protein>
    <submittedName>
        <fullName evidence="2">Uncharacterized protein</fullName>
    </submittedName>
</protein>
<name>A0A850GZ66_9SPHN</name>
<organism evidence="2 3">
    <name type="scientific">Qipengyuania atrilutea</name>
    <dbReference type="NCBI Taxonomy" id="2744473"/>
    <lineage>
        <taxon>Bacteria</taxon>
        <taxon>Pseudomonadati</taxon>
        <taxon>Pseudomonadota</taxon>
        <taxon>Alphaproteobacteria</taxon>
        <taxon>Sphingomonadales</taxon>
        <taxon>Erythrobacteraceae</taxon>
        <taxon>Qipengyuania</taxon>
    </lineage>
</organism>
<feature type="transmembrane region" description="Helical" evidence="1">
    <location>
        <begin position="65"/>
        <end position="85"/>
    </location>
</feature>
<comment type="caution">
    <text evidence="2">The sequence shown here is derived from an EMBL/GenBank/DDBJ whole genome shotgun (WGS) entry which is preliminary data.</text>
</comment>
<feature type="transmembrane region" description="Helical" evidence="1">
    <location>
        <begin position="12"/>
        <end position="31"/>
    </location>
</feature>
<dbReference type="RefSeq" id="WP_176265822.1">
    <property type="nucleotide sequence ID" value="NZ_JABWGV010000001.1"/>
</dbReference>
<evidence type="ECO:0000313" key="3">
    <source>
        <dbReference type="Proteomes" id="UP000561438"/>
    </source>
</evidence>
<keyword evidence="1" id="KW-1133">Transmembrane helix</keyword>
<keyword evidence="1" id="KW-0472">Membrane</keyword>
<evidence type="ECO:0000313" key="2">
    <source>
        <dbReference type="EMBL" id="NVD43490.1"/>
    </source>
</evidence>
<sequence>MIWLREVPVRWWAVMVGIAFGSMALITINGPKEGYGKAVFTAAGIAPLLCVVAGAMLPSETSLEIAALIGGLTALGGTALVLALAKRMPVIVSAAIGAAARSYLEVETKDNGKQSITRIDEKGLPEPDKRLDALAHKLDGENEPKEQDDGP</sequence>
<feature type="transmembrane region" description="Helical" evidence="1">
    <location>
        <begin position="38"/>
        <end position="59"/>
    </location>
</feature>
<dbReference type="EMBL" id="JABWGV010000001">
    <property type="protein sequence ID" value="NVD43490.1"/>
    <property type="molecule type" value="Genomic_DNA"/>
</dbReference>
<gene>
    <name evidence="2" type="ORF">HUV48_00475</name>
</gene>
<accession>A0A850GZ66</accession>
<keyword evidence="1" id="KW-0812">Transmembrane</keyword>
<reference evidence="2 3" key="1">
    <citation type="submission" date="2020-06" db="EMBL/GenBank/DDBJ databases">
        <title>Altererythrobacter sp. HHU K3-1.</title>
        <authorList>
            <person name="Zhang D."/>
            <person name="Xue H."/>
        </authorList>
    </citation>
    <scope>NUCLEOTIDE SEQUENCE [LARGE SCALE GENOMIC DNA]</scope>
    <source>
        <strain evidence="2 3">HHU K3-1</strain>
    </source>
</reference>